<dbReference type="GO" id="GO:0016410">
    <property type="term" value="F:N-acyltransferase activity"/>
    <property type="evidence" value="ECO:0007669"/>
    <property type="project" value="UniProtKB-UniRule"/>
</dbReference>
<feature type="transmembrane region" description="Helical" evidence="9">
    <location>
        <begin position="476"/>
        <end position="497"/>
    </location>
</feature>
<dbReference type="PROSITE" id="PS50263">
    <property type="entry name" value="CN_HYDROLASE"/>
    <property type="match status" value="1"/>
</dbReference>
<comment type="similarity">
    <text evidence="2 9">Belongs to the CN hydrolase family. Apolipoprotein N-acyltransferase subfamily.</text>
</comment>
<gene>
    <name evidence="9" type="primary">lnt</name>
    <name evidence="11" type="ORF">DES47_1021079</name>
</gene>
<keyword evidence="4 9" id="KW-0808">Transferase</keyword>
<dbReference type="UniPathway" id="UPA00666"/>
<evidence type="ECO:0000256" key="5">
    <source>
        <dbReference type="ARBA" id="ARBA00022692"/>
    </source>
</evidence>
<dbReference type="RefSeq" id="WP_243748253.1">
    <property type="nucleotide sequence ID" value="NZ_SNXS01000002.1"/>
</dbReference>
<dbReference type="InterPro" id="IPR045378">
    <property type="entry name" value="LNT_N"/>
</dbReference>
<dbReference type="Gene3D" id="3.60.110.10">
    <property type="entry name" value="Carbon-nitrogen hydrolase"/>
    <property type="match status" value="1"/>
</dbReference>
<dbReference type="InParanoid" id="A0A4R6QRD6"/>
<dbReference type="AlphaFoldDB" id="A0A4R6QRD6"/>
<evidence type="ECO:0000256" key="2">
    <source>
        <dbReference type="ARBA" id="ARBA00010065"/>
    </source>
</evidence>
<dbReference type="Pfam" id="PF00795">
    <property type="entry name" value="CN_hydrolase"/>
    <property type="match status" value="1"/>
</dbReference>
<evidence type="ECO:0000259" key="10">
    <source>
        <dbReference type="PROSITE" id="PS50263"/>
    </source>
</evidence>
<dbReference type="FunCoup" id="A0A4R6QRD6">
    <property type="interactions" value="394"/>
</dbReference>
<keyword evidence="12" id="KW-1185">Reference proteome</keyword>
<dbReference type="HAMAP" id="MF_01148">
    <property type="entry name" value="Lnt"/>
    <property type="match status" value="1"/>
</dbReference>
<dbReference type="CDD" id="cd07571">
    <property type="entry name" value="ALP_N-acyl_transferase"/>
    <property type="match status" value="1"/>
</dbReference>
<feature type="transmembrane region" description="Helical" evidence="9">
    <location>
        <begin position="33"/>
        <end position="49"/>
    </location>
</feature>
<dbReference type="InterPro" id="IPR036526">
    <property type="entry name" value="C-N_Hydrolase_sf"/>
</dbReference>
<feature type="domain" description="CN hydrolase" evidence="10">
    <location>
        <begin position="227"/>
        <end position="466"/>
    </location>
</feature>
<protein>
    <recommendedName>
        <fullName evidence="9">Apolipoprotein N-acyltransferase</fullName>
        <shortName evidence="9">ALP N-acyltransferase</shortName>
        <ecNumber evidence="9">2.3.1.269</ecNumber>
    </recommendedName>
</protein>
<reference evidence="11 12" key="1">
    <citation type="submission" date="2019-03" db="EMBL/GenBank/DDBJ databases">
        <title>Genomic Encyclopedia of Type Strains, Phase IV (KMG-IV): sequencing the most valuable type-strain genomes for metagenomic binning, comparative biology and taxonomic classification.</title>
        <authorList>
            <person name="Goeker M."/>
        </authorList>
    </citation>
    <scope>NUCLEOTIDE SEQUENCE [LARGE SCALE GENOMIC DNA]</scope>
    <source>
        <strain evidence="11 12">DSM 16998</strain>
    </source>
</reference>
<organism evidence="11 12">
    <name type="scientific">Roseateles toxinivorans</name>
    <dbReference type="NCBI Taxonomy" id="270368"/>
    <lineage>
        <taxon>Bacteria</taxon>
        <taxon>Pseudomonadati</taxon>
        <taxon>Pseudomonadota</taxon>
        <taxon>Betaproteobacteria</taxon>
        <taxon>Burkholderiales</taxon>
        <taxon>Sphaerotilaceae</taxon>
        <taxon>Roseateles</taxon>
    </lineage>
</organism>
<feature type="transmembrane region" description="Helical" evidence="9">
    <location>
        <begin position="162"/>
        <end position="183"/>
    </location>
</feature>
<keyword evidence="8 9" id="KW-0012">Acyltransferase</keyword>
<dbReference type="SUPFAM" id="SSF56317">
    <property type="entry name" value="Carbon-nitrogen hydrolase"/>
    <property type="match status" value="1"/>
</dbReference>
<proteinExistence type="inferred from homology"/>
<dbReference type="InterPro" id="IPR004563">
    <property type="entry name" value="Apolipo_AcylTrfase"/>
</dbReference>
<keyword evidence="7 9" id="KW-0472">Membrane</keyword>
<keyword evidence="3 9" id="KW-1003">Cell membrane</keyword>
<comment type="pathway">
    <text evidence="9">Protein modification; lipoprotein biosynthesis (N-acyl transfer).</text>
</comment>
<evidence type="ECO:0000256" key="8">
    <source>
        <dbReference type="ARBA" id="ARBA00023315"/>
    </source>
</evidence>
<evidence type="ECO:0000313" key="11">
    <source>
        <dbReference type="EMBL" id="TDP73317.1"/>
    </source>
</evidence>
<evidence type="ECO:0000256" key="3">
    <source>
        <dbReference type="ARBA" id="ARBA00022475"/>
    </source>
</evidence>
<name>A0A4R6QRD6_9BURK</name>
<comment type="catalytic activity">
    <reaction evidence="9">
        <text>N-terminal S-1,2-diacyl-sn-glyceryl-L-cysteinyl-[lipoprotein] + a glycerophospholipid = N-acyl-S-1,2-diacyl-sn-glyceryl-L-cysteinyl-[lipoprotein] + a 2-acyl-sn-glycero-3-phospholipid + H(+)</text>
        <dbReference type="Rhea" id="RHEA:48228"/>
        <dbReference type="Rhea" id="RHEA-COMP:14681"/>
        <dbReference type="Rhea" id="RHEA-COMP:14684"/>
        <dbReference type="ChEBI" id="CHEBI:15378"/>
        <dbReference type="ChEBI" id="CHEBI:136912"/>
        <dbReference type="ChEBI" id="CHEBI:140656"/>
        <dbReference type="ChEBI" id="CHEBI:140657"/>
        <dbReference type="ChEBI" id="CHEBI:140660"/>
        <dbReference type="EC" id="2.3.1.269"/>
    </reaction>
</comment>
<dbReference type="InterPro" id="IPR003010">
    <property type="entry name" value="C-N_Hydrolase"/>
</dbReference>
<evidence type="ECO:0000256" key="1">
    <source>
        <dbReference type="ARBA" id="ARBA00004651"/>
    </source>
</evidence>
<dbReference type="Pfam" id="PF20154">
    <property type="entry name" value="LNT_N"/>
    <property type="match status" value="1"/>
</dbReference>
<dbReference type="PANTHER" id="PTHR38686:SF1">
    <property type="entry name" value="APOLIPOPROTEIN N-ACYLTRANSFERASE"/>
    <property type="match status" value="1"/>
</dbReference>
<feature type="transmembrane region" description="Helical" evidence="9">
    <location>
        <begin position="195"/>
        <end position="215"/>
    </location>
</feature>
<sequence>MKALASVRGWFASAPAMLVAGLGQTLSFAPFEAWWLQPLSLALLAFATVQAAPRRAAFLGWLFGVAWLVSGLWWLYISMHDFGGMPAWLAALAVVALAAALSLYYAAAMALFARLRGANPYLNALLWAACWLLAELARAVLWTGFPWIASGYAHSVGLLSAWAPWIGVYGLCALGAGLAFVLASLLGHGPSRSKLILAAGGLAVLVAGPLLPSVFTQDAGTLKVSLLQPNVAQNLKFDPNRLEVNLQLLLRQIASAKGDLVVTPESVVPLTRAELSPGFWADLQAPFAAQGRGLLIGIFTGSEAEGYVNSVLGLPGPGGADYVYGKRHLLPFGEFIPPGFRWFVALLQIPLGDQASGRSEAAYEVAGQRVRPLICYEDLFGEDVVASMVGPRPATLFVNVSNLAWFGESLVQDQHLQFSQMRALEFQRAVVRSTNTGATAVVDHLGRIGPRLPALTEGILEAEVQGRVGVTPYARWLSALGLWPLFGLAVGVLCWAWRRRGG</sequence>
<comment type="subcellular location">
    <subcellularLocation>
        <location evidence="1 9">Cell membrane</location>
        <topology evidence="1 9">Multi-pass membrane protein</topology>
    </subcellularLocation>
</comment>
<keyword evidence="11" id="KW-0449">Lipoprotein</keyword>
<dbReference type="EC" id="2.3.1.269" evidence="9"/>
<comment type="function">
    <text evidence="9">Catalyzes the phospholipid dependent N-acylation of the N-terminal cysteine of apolipoprotein, the last step in lipoprotein maturation.</text>
</comment>
<keyword evidence="5 9" id="KW-0812">Transmembrane</keyword>
<dbReference type="GO" id="GO:0042158">
    <property type="term" value="P:lipoprotein biosynthetic process"/>
    <property type="evidence" value="ECO:0007669"/>
    <property type="project" value="UniProtKB-UniRule"/>
</dbReference>
<evidence type="ECO:0000313" key="12">
    <source>
        <dbReference type="Proteomes" id="UP000295361"/>
    </source>
</evidence>
<dbReference type="Proteomes" id="UP000295361">
    <property type="component" value="Unassembled WGS sequence"/>
</dbReference>
<evidence type="ECO:0000256" key="6">
    <source>
        <dbReference type="ARBA" id="ARBA00022989"/>
    </source>
</evidence>
<keyword evidence="6 9" id="KW-1133">Transmembrane helix</keyword>
<evidence type="ECO:0000256" key="4">
    <source>
        <dbReference type="ARBA" id="ARBA00022679"/>
    </source>
</evidence>
<dbReference type="EMBL" id="SNXS01000002">
    <property type="protein sequence ID" value="TDP73317.1"/>
    <property type="molecule type" value="Genomic_DNA"/>
</dbReference>
<feature type="transmembrane region" description="Helical" evidence="9">
    <location>
        <begin position="124"/>
        <end position="142"/>
    </location>
</feature>
<accession>A0A4R6QRD6</accession>
<evidence type="ECO:0000256" key="7">
    <source>
        <dbReference type="ARBA" id="ARBA00023136"/>
    </source>
</evidence>
<evidence type="ECO:0000256" key="9">
    <source>
        <dbReference type="HAMAP-Rule" id="MF_01148"/>
    </source>
</evidence>
<feature type="transmembrane region" description="Helical" evidence="9">
    <location>
        <begin position="56"/>
        <end position="76"/>
    </location>
</feature>
<dbReference type="PANTHER" id="PTHR38686">
    <property type="entry name" value="APOLIPOPROTEIN N-ACYLTRANSFERASE"/>
    <property type="match status" value="1"/>
</dbReference>
<comment type="caution">
    <text evidence="11">The sequence shown here is derived from an EMBL/GenBank/DDBJ whole genome shotgun (WGS) entry which is preliminary data.</text>
</comment>
<feature type="transmembrane region" description="Helical" evidence="9">
    <location>
        <begin position="88"/>
        <end position="112"/>
    </location>
</feature>
<dbReference type="GO" id="GO:0005886">
    <property type="term" value="C:plasma membrane"/>
    <property type="evidence" value="ECO:0007669"/>
    <property type="project" value="UniProtKB-SubCell"/>
</dbReference>
<dbReference type="NCBIfam" id="TIGR00546">
    <property type="entry name" value="lnt"/>
    <property type="match status" value="1"/>
</dbReference>